<dbReference type="SMART" id="SM00220">
    <property type="entry name" value="S_TKc"/>
    <property type="match status" value="1"/>
</dbReference>
<dbReference type="EMBL" id="KV419399">
    <property type="protein sequence ID" value="KZS96395.1"/>
    <property type="molecule type" value="Genomic_DNA"/>
</dbReference>
<dbReference type="PROSITE" id="PS00108">
    <property type="entry name" value="PROTEIN_KINASE_ST"/>
    <property type="match status" value="1"/>
</dbReference>
<evidence type="ECO:0000256" key="2">
    <source>
        <dbReference type="ARBA" id="ARBA00022840"/>
    </source>
</evidence>
<comment type="similarity">
    <text evidence="4">Belongs to the protein kinase superfamily.</text>
</comment>
<keyword evidence="6" id="KW-0472">Membrane</keyword>
<keyword evidence="8" id="KW-0808">Transferase</keyword>
<evidence type="ECO:0000256" key="1">
    <source>
        <dbReference type="ARBA" id="ARBA00022741"/>
    </source>
</evidence>
<sequence>MVGISAADNAKLSSLVGRHIEQGRLILLSILGSGAYGVVYLAYDCLLSTRSTPAYFAVKCLIREGVTPREKKFQDRELALHQTSSDHPNIVTVHRILEEDGMFFVVLDYCPDGDMFSLLTDRRYHGDETLIKSVFLQILDAVEYLHSKGIYHRDLKPENILCADDGRHVLLADFGLATNERRSSDVGCGSSFYISPECINPYFSSLVADGKYPTAQNDIWSLGVILINLVCSRNPWRVACPTDDTFRLYSKRNGLLGDILPISSELNDLLKRIFSLNPSHRISLKELRESVVKMRQFGMSEKDLAKANPIIKAAARAANESPAQPRKKNPSPTETFAKDLVPAYPQEYLSRAQAAAQQPVRPKRHLARFPSLDASSSSSTNDSSSTGPRTPPISGLDPIDTISDMDEEMADVRFTQEQSTSYFSTGEAARHMHAKQMQNGSGGGVRQHGFLTSAFRKIRGLPGAPKPAPAVIS</sequence>
<gene>
    <name evidence="8" type="ORF">SISNIDRAFT_407239</name>
</gene>
<feature type="domain" description="Protein kinase" evidence="7">
    <location>
        <begin position="25"/>
        <end position="297"/>
    </location>
</feature>
<evidence type="ECO:0000256" key="3">
    <source>
        <dbReference type="PROSITE-ProRule" id="PRU10141"/>
    </source>
</evidence>
<dbReference type="OrthoDB" id="541276at2759"/>
<keyword evidence="8" id="KW-0418">Kinase</keyword>
<feature type="compositionally biased region" description="Low complexity" evidence="5">
    <location>
        <begin position="371"/>
        <end position="386"/>
    </location>
</feature>
<proteinExistence type="inferred from homology"/>
<dbReference type="InterPro" id="IPR017441">
    <property type="entry name" value="Protein_kinase_ATP_BS"/>
</dbReference>
<keyword evidence="9" id="KW-1185">Reference proteome</keyword>
<dbReference type="Gene3D" id="1.10.510.10">
    <property type="entry name" value="Transferase(Phosphotransferase) domain 1"/>
    <property type="match status" value="1"/>
</dbReference>
<evidence type="ECO:0000259" key="7">
    <source>
        <dbReference type="PROSITE" id="PS50011"/>
    </source>
</evidence>
<keyword evidence="4" id="KW-0723">Serine/threonine-protein kinase</keyword>
<dbReference type="STRING" id="1314777.A0A164XXU3"/>
<evidence type="ECO:0000313" key="9">
    <source>
        <dbReference type="Proteomes" id="UP000076722"/>
    </source>
</evidence>
<dbReference type="InterPro" id="IPR000719">
    <property type="entry name" value="Prot_kinase_dom"/>
</dbReference>
<dbReference type="PANTHER" id="PTHR24348">
    <property type="entry name" value="SERINE/THREONINE-PROTEIN KINASE UNC-51-RELATED"/>
    <property type="match status" value="1"/>
</dbReference>
<dbReference type="GO" id="GO:0004674">
    <property type="term" value="F:protein serine/threonine kinase activity"/>
    <property type="evidence" value="ECO:0007669"/>
    <property type="project" value="UniProtKB-KW"/>
</dbReference>
<keyword evidence="6" id="KW-1133">Transmembrane helix</keyword>
<evidence type="ECO:0000256" key="5">
    <source>
        <dbReference type="SAM" id="MobiDB-lite"/>
    </source>
</evidence>
<keyword evidence="1 3" id="KW-0547">Nucleotide-binding</keyword>
<reference evidence="8 9" key="1">
    <citation type="journal article" date="2016" name="Mol. Biol. Evol.">
        <title>Comparative Genomics of Early-Diverging Mushroom-Forming Fungi Provides Insights into the Origins of Lignocellulose Decay Capabilities.</title>
        <authorList>
            <person name="Nagy L.G."/>
            <person name="Riley R."/>
            <person name="Tritt A."/>
            <person name="Adam C."/>
            <person name="Daum C."/>
            <person name="Floudas D."/>
            <person name="Sun H."/>
            <person name="Yadav J.S."/>
            <person name="Pangilinan J."/>
            <person name="Larsson K.H."/>
            <person name="Matsuura K."/>
            <person name="Barry K."/>
            <person name="Labutti K."/>
            <person name="Kuo R."/>
            <person name="Ohm R.A."/>
            <person name="Bhattacharya S.S."/>
            <person name="Shirouzu T."/>
            <person name="Yoshinaga Y."/>
            <person name="Martin F.M."/>
            <person name="Grigoriev I.V."/>
            <person name="Hibbett D.S."/>
        </authorList>
    </citation>
    <scope>NUCLEOTIDE SEQUENCE [LARGE SCALE GENOMIC DNA]</scope>
    <source>
        <strain evidence="8 9">HHB9708</strain>
    </source>
</reference>
<evidence type="ECO:0000256" key="4">
    <source>
        <dbReference type="RuleBase" id="RU000304"/>
    </source>
</evidence>
<dbReference type="AlphaFoldDB" id="A0A164XXU3"/>
<feature type="binding site" evidence="3">
    <location>
        <position position="59"/>
    </location>
    <ligand>
        <name>ATP</name>
        <dbReference type="ChEBI" id="CHEBI:30616"/>
    </ligand>
</feature>
<name>A0A164XXU3_9AGAM</name>
<dbReference type="GO" id="GO:0010506">
    <property type="term" value="P:regulation of autophagy"/>
    <property type="evidence" value="ECO:0007669"/>
    <property type="project" value="InterPro"/>
</dbReference>
<evidence type="ECO:0000313" key="8">
    <source>
        <dbReference type="EMBL" id="KZS96395.1"/>
    </source>
</evidence>
<dbReference type="SUPFAM" id="SSF56112">
    <property type="entry name" value="Protein kinase-like (PK-like)"/>
    <property type="match status" value="1"/>
</dbReference>
<protein>
    <submittedName>
        <fullName evidence="8">Pkinase-domain-containing protein</fullName>
    </submittedName>
</protein>
<dbReference type="Pfam" id="PF00069">
    <property type="entry name" value="Pkinase"/>
    <property type="match status" value="1"/>
</dbReference>
<keyword evidence="6" id="KW-0812">Transmembrane</keyword>
<dbReference type="InterPro" id="IPR045269">
    <property type="entry name" value="Atg1-like"/>
</dbReference>
<feature type="transmembrane region" description="Helical" evidence="6">
    <location>
        <begin position="25"/>
        <end position="43"/>
    </location>
</feature>
<dbReference type="Proteomes" id="UP000076722">
    <property type="component" value="Unassembled WGS sequence"/>
</dbReference>
<dbReference type="GO" id="GO:0005524">
    <property type="term" value="F:ATP binding"/>
    <property type="evidence" value="ECO:0007669"/>
    <property type="project" value="UniProtKB-UniRule"/>
</dbReference>
<evidence type="ECO:0000256" key="6">
    <source>
        <dbReference type="SAM" id="Phobius"/>
    </source>
</evidence>
<dbReference type="PANTHER" id="PTHR24348:SF68">
    <property type="entry name" value="SERINE_THREONINE-PROTEIN KINASE ATG1C"/>
    <property type="match status" value="1"/>
</dbReference>
<accession>A0A164XXU3</accession>
<feature type="region of interest" description="Disordered" evidence="5">
    <location>
        <begin position="351"/>
        <end position="401"/>
    </location>
</feature>
<dbReference type="GO" id="GO:0005737">
    <property type="term" value="C:cytoplasm"/>
    <property type="evidence" value="ECO:0007669"/>
    <property type="project" value="TreeGrafter"/>
</dbReference>
<keyword evidence="2 3" id="KW-0067">ATP-binding</keyword>
<dbReference type="PROSITE" id="PS00107">
    <property type="entry name" value="PROTEIN_KINASE_ATP"/>
    <property type="match status" value="1"/>
</dbReference>
<dbReference type="InterPro" id="IPR011009">
    <property type="entry name" value="Kinase-like_dom_sf"/>
</dbReference>
<organism evidence="8 9">
    <name type="scientific">Sistotremastrum niveocremeum HHB9708</name>
    <dbReference type="NCBI Taxonomy" id="1314777"/>
    <lineage>
        <taxon>Eukaryota</taxon>
        <taxon>Fungi</taxon>
        <taxon>Dikarya</taxon>
        <taxon>Basidiomycota</taxon>
        <taxon>Agaricomycotina</taxon>
        <taxon>Agaricomycetes</taxon>
        <taxon>Sistotremastrales</taxon>
        <taxon>Sistotremastraceae</taxon>
        <taxon>Sertulicium</taxon>
        <taxon>Sertulicium niveocremeum</taxon>
    </lineage>
</organism>
<feature type="region of interest" description="Disordered" evidence="5">
    <location>
        <begin position="315"/>
        <end position="336"/>
    </location>
</feature>
<dbReference type="InterPro" id="IPR008271">
    <property type="entry name" value="Ser/Thr_kinase_AS"/>
</dbReference>
<dbReference type="PROSITE" id="PS50011">
    <property type="entry name" value="PROTEIN_KINASE_DOM"/>
    <property type="match status" value="1"/>
</dbReference>